<keyword evidence="2 13" id="KW-0963">Cytoplasm</keyword>
<comment type="pathway">
    <text evidence="9 13">Amino-acid biosynthesis; L-lysine biosynthesis via DAP pathway; (S)-tetrahydrodipicolinate from L-aspartate: step 4/4.</text>
</comment>
<dbReference type="GO" id="GO:0009089">
    <property type="term" value="P:lysine biosynthetic process via diaminopimelate"/>
    <property type="evidence" value="ECO:0007669"/>
    <property type="project" value="UniProtKB-UniRule"/>
</dbReference>
<feature type="active site" description="Proton donor" evidence="13">
    <location>
        <position position="155"/>
    </location>
</feature>
<reference evidence="16" key="1">
    <citation type="journal article" date="2014" name="Int. J. Syst. Evol. Microbiol.">
        <title>Complete genome sequence of Corynebacterium casei LMG S-19264T (=DSM 44701T), isolated from a smear-ripened cheese.</title>
        <authorList>
            <consortium name="US DOE Joint Genome Institute (JGI-PGF)"/>
            <person name="Walter F."/>
            <person name="Albersmeier A."/>
            <person name="Kalinowski J."/>
            <person name="Ruckert C."/>
        </authorList>
    </citation>
    <scope>NUCLEOTIDE SEQUENCE</scope>
    <source>
        <strain evidence="16">KCTC 42590</strain>
    </source>
</reference>
<feature type="domain" description="Dihydrodipicolinate reductase C-terminal" evidence="15">
    <location>
        <begin position="124"/>
        <end position="260"/>
    </location>
</feature>
<dbReference type="PIRSF" id="PIRSF000161">
    <property type="entry name" value="DHPR"/>
    <property type="match status" value="1"/>
</dbReference>
<feature type="domain" description="Dihydrodipicolinate reductase N-terminal" evidence="14">
    <location>
        <begin position="5"/>
        <end position="121"/>
    </location>
</feature>
<dbReference type="GO" id="GO:0019877">
    <property type="term" value="P:diaminopimelate biosynthetic process"/>
    <property type="evidence" value="ECO:0007669"/>
    <property type="project" value="UniProtKB-UniRule"/>
</dbReference>
<evidence type="ECO:0000313" key="17">
    <source>
        <dbReference type="Proteomes" id="UP000630923"/>
    </source>
</evidence>
<evidence type="ECO:0000259" key="15">
    <source>
        <dbReference type="Pfam" id="PF05173"/>
    </source>
</evidence>
<dbReference type="PROSITE" id="PS01298">
    <property type="entry name" value="DAPB"/>
    <property type="match status" value="1"/>
</dbReference>
<dbReference type="CDD" id="cd02274">
    <property type="entry name" value="DHDPR_N"/>
    <property type="match status" value="1"/>
</dbReference>
<dbReference type="GO" id="GO:0050661">
    <property type="term" value="F:NADP binding"/>
    <property type="evidence" value="ECO:0007669"/>
    <property type="project" value="UniProtKB-UniRule"/>
</dbReference>
<dbReference type="GO" id="GO:0051287">
    <property type="term" value="F:NAD binding"/>
    <property type="evidence" value="ECO:0007669"/>
    <property type="project" value="UniProtKB-UniRule"/>
</dbReference>
<dbReference type="Pfam" id="PF01113">
    <property type="entry name" value="DapB_N"/>
    <property type="match status" value="1"/>
</dbReference>
<evidence type="ECO:0000256" key="11">
    <source>
        <dbReference type="ARBA" id="ARBA00049080"/>
    </source>
</evidence>
<comment type="function">
    <text evidence="13">Catalyzes the conversion of 4-hydroxy-tetrahydrodipicolinate (HTPA) to tetrahydrodipicolinate.</text>
</comment>
<dbReference type="PANTHER" id="PTHR20836">
    <property type="entry name" value="DIHYDRODIPICOLINATE REDUCTASE"/>
    <property type="match status" value="1"/>
</dbReference>
<keyword evidence="5 13" id="KW-0220">Diaminopimelate biosynthesis</keyword>
<dbReference type="Gene3D" id="3.40.50.720">
    <property type="entry name" value="NAD(P)-binding Rossmann-like Domain"/>
    <property type="match status" value="1"/>
</dbReference>
<feature type="binding site" evidence="13">
    <location>
        <begin position="10"/>
        <end position="15"/>
    </location>
    <ligand>
        <name>NAD(+)</name>
        <dbReference type="ChEBI" id="CHEBI:57540"/>
    </ligand>
</feature>
<dbReference type="PANTHER" id="PTHR20836:SF0">
    <property type="entry name" value="4-HYDROXY-TETRAHYDRODIPICOLINATE REDUCTASE 1, CHLOROPLASTIC-RELATED"/>
    <property type="match status" value="1"/>
</dbReference>
<feature type="binding site" evidence="13">
    <location>
        <position position="37"/>
    </location>
    <ligand>
        <name>NADP(+)</name>
        <dbReference type="ChEBI" id="CHEBI:58349"/>
    </ligand>
</feature>
<dbReference type="Pfam" id="PF05173">
    <property type="entry name" value="DapB_C"/>
    <property type="match status" value="1"/>
</dbReference>
<keyword evidence="4 13" id="KW-0521">NADP</keyword>
<comment type="catalytic activity">
    <reaction evidence="11 13">
        <text>(S)-2,3,4,5-tetrahydrodipicolinate + NADP(+) + H2O = (2S,4S)-4-hydroxy-2,3,4,5-tetrahydrodipicolinate + NADPH + H(+)</text>
        <dbReference type="Rhea" id="RHEA:35331"/>
        <dbReference type="ChEBI" id="CHEBI:15377"/>
        <dbReference type="ChEBI" id="CHEBI:15378"/>
        <dbReference type="ChEBI" id="CHEBI:16845"/>
        <dbReference type="ChEBI" id="CHEBI:57783"/>
        <dbReference type="ChEBI" id="CHEBI:58349"/>
        <dbReference type="ChEBI" id="CHEBI:67139"/>
        <dbReference type="EC" id="1.17.1.8"/>
    </reaction>
</comment>
<dbReference type="Proteomes" id="UP000630923">
    <property type="component" value="Unassembled WGS sequence"/>
</dbReference>
<dbReference type="FunFam" id="3.30.360.10:FF:000004">
    <property type="entry name" value="4-hydroxy-tetrahydrodipicolinate reductase"/>
    <property type="match status" value="1"/>
</dbReference>
<sequence>MTTCQIGILGAMGRMGQAIAATISATEGATIGGAADRPTHDMVGKPYPFADVTLGGSIEDLFRSSDVVIDFTPPGSTAHHAGIAAQTGKPLIVGTTGLKAADHAALDDAAASTVIVQAGNFSLGVNLLTALTQKAASILGDDWDIEILEMHHRNKVDAPSGTAEMLGEAAASGRQVNLEDVACRSREGIIGARPSGEIGFATLRGGSVIGEHEVVFASDSERITLSHRAENRGLFAGGAVRAAVWAQGKPAGRYTMLDVLGLDL</sequence>
<evidence type="ECO:0000256" key="10">
    <source>
        <dbReference type="ARBA" id="ARBA00038983"/>
    </source>
</evidence>
<comment type="subunit">
    <text evidence="13">Homotetramer.</text>
</comment>
<evidence type="ECO:0000256" key="1">
    <source>
        <dbReference type="ARBA" id="ARBA00006642"/>
    </source>
</evidence>
<dbReference type="SUPFAM" id="SSF51735">
    <property type="entry name" value="NAD(P)-binding Rossmann-fold domains"/>
    <property type="match status" value="1"/>
</dbReference>
<feature type="binding site" evidence="13">
    <location>
        <position position="36"/>
    </location>
    <ligand>
        <name>NAD(+)</name>
        <dbReference type="ChEBI" id="CHEBI:57540"/>
    </ligand>
</feature>
<evidence type="ECO:0000256" key="3">
    <source>
        <dbReference type="ARBA" id="ARBA00022605"/>
    </source>
</evidence>
<dbReference type="EC" id="1.17.1.8" evidence="10 13"/>
<dbReference type="InterPro" id="IPR022664">
    <property type="entry name" value="DapB_N_CS"/>
</dbReference>
<comment type="similarity">
    <text evidence="1 13">Belongs to the DapB family.</text>
</comment>
<evidence type="ECO:0000256" key="12">
    <source>
        <dbReference type="ARBA" id="ARBA00049396"/>
    </source>
</evidence>
<dbReference type="AlphaFoldDB" id="A0A919AM89"/>
<evidence type="ECO:0000256" key="4">
    <source>
        <dbReference type="ARBA" id="ARBA00022857"/>
    </source>
</evidence>
<feature type="binding site" evidence="13">
    <location>
        <begin position="118"/>
        <end position="121"/>
    </location>
    <ligand>
        <name>NAD(+)</name>
        <dbReference type="ChEBI" id="CHEBI:57540"/>
    </ligand>
</feature>
<evidence type="ECO:0000256" key="6">
    <source>
        <dbReference type="ARBA" id="ARBA00023002"/>
    </source>
</evidence>
<comment type="catalytic activity">
    <reaction evidence="12 13">
        <text>(S)-2,3,4,5-tetrahydrodipicolinate + NAD(+) + H2O = (2S,4S)-4-hydroxy-2,3,4,5-tetrahydrodipicolinate + NADH + H(+)</text>
        <dbReference type="Rhea" id="RHEA:35323"/>
        <dbReference type="ChEBI" id="CHEBI:15377"/>
        <dbReference type="ChEBI" id="CHEBI:15378"/>
        <dbReference type="ChEBI" id="CHEBI:16845"/>
        <dbReference type="ChEBI" id="CHEBI:57540"/>
        <dbReference type="ChEBI" id="CHEBI:57945"/>
        <dbReference type="ChEBI" id="CHEBI:67139"/>
        <dbReference type="EC" id="1.17.1.8"/>
    </reaction>
</comment>
<feature type="binding site" evidence="13">
    <location>
        <begin position="94"/>
        <end position="96"/>
    </location>
    <ligand>
        <name>NAD(+)</name>
        <dbReference type="ChEBI" id="CHEBI:57540"/>
    </ligand>
</feature>
<dbReference type="NCBIfam" id="TIGR00036">
    <property type="entry name" value="dapB"/>
    <property type="match status" value="1"/>
</dbReference>
<keyword evidence="8 13" id="KW-0457">Lysine biosynthesis</keyword>
<comment type="subcellular location">
    <subcellularLocation>
        <location evidence="13">Cytoplasm</location>
    </subcellularLocation>
</comment>
<dbReference type="HAMAP" id="MF_00102">
    <property type="entry name" value="DapB"/>
    <property type="match status" value="1"/>
</dbReference>
<evidence type="ECO:0000256" key="2">
    <source>
        <dbReference type="ARBA" id="ARBA00022490"/>
    </source>
</evidence>
<dbReference type="InterPro" id="IPR023940">
    <property type="entry name" value="DHDPR_bac"/>
</dbReference>
<dbReference type="GO" id="GO:0005737">
    <property type="term" value="C:cytoplasm"/>
    <property type="evidence" value="ECO:0007669"/>
    <property type="project" value="UniProtKB-SubCell"/>
</dbReference>
<evidence type="ECO:0000313" key="16">
    <source>
        <dbReference type="EMBL" id="GHF15425.1"/>
    </source>
</evidence>
<evidence type="ECO:0000259" key="14">
    <source>
        <dbReference type="Pfam" id="PF01113"/>
    </source>
</evidence>
<evidence type="ECO:0000256" key="5">
    <source>
        <dbReference type="ARBA" id="ARBA00022915"/>
    </source>
</evidence>
<keyword evidence="3 13" id="KW-0028">Amino-acid biosynthesis</keyword>
<dbReference type="GO" id="GO:0008839">
    <property type="term" value="F:4-hydroxy-tetrahydrodipicolinate reductase"/>
    <property type="evidence" value="ECO:0007669"/>
    <property type="project" value="UniProtKB-UniRule"/>
</dbReference>
<protein>
    <recommendedName>
        <fullName evidence="10 13">4-hydroxy-tetrahydrodipicolinate reductase</fullName>
        <shortName evidence="13">HTPA reductase</shortName>
        <ecNumber evidence="10 13">1.17.1.8</ecNumber>
    </recommendedName>
</protein>
<organism evidence="16 17">
    <name type="scientific">Kordiimonas sediminis</name>
    <dbReference type="NCBI Taxonomy" id="1735581"/>
    <lineage>
        <taxon>Bacteria</taxon>
        <taxon>Pseudomonadati</taxon>
        <taxon>Pseudomonadota</taxon>
        <taxon>Alphaproteobacteria</taxon>
        <taxon>Kordiimonadales</taxon>
        <taxon>Kordiimonadaceae</taxon>
        <taxon>Kordiimonas</taxon>
    </lineage>
</organism>
<keyword evidence="7 13" id="KW-0520">NAD</keyword>
<dbReference type="EMBL" id="BNCI01000001">
    <property type="protein sequence ID" value="GHF15425.1"/>
    <property type="molecule type" value="Genomic_DNA"/>
</dbReference>
<gene>
    <name evidence="13 16" type="primary">dapB</name>
    <name evidence="16" type="ORF">GCM10017044_06970</name>
</gene>
<dbReference type="InterPro" id="IPR000846">
    <property type="entry name" value="DapB_N"/>
</dbReference>
<name>A0A919AM89_9PROT</name>
<accession>A0A919AM89</accession>
<feature type="active site" description="Proton donor/acceptor" evidence="13">
    <location>
        <position position="151"/>
    </location>
</feature>
<feature type="binding site" evidence="13">
    <location>
        <begin position="161"/>
        <end position="162"/>
    </location>
    <ligand>
        <name>(S)-2,3,4,5-tetrahydrodipicolinate</name>
        <dbReference type="ChEBI" id="CHEBI:16845"/>
    </ligand>
</feature>
<dbReference type="Gene3D" id="3.30.360.10">
    <property type="entry name" value="Dihydrodipicolinate Reductase, domain 2"/>
    <property type="match status" value="1"/>
</dbReference>
<evidence type="ECO:0000256" key="7">
    <source>
        <dbReference type="ARBA" id="ARBA00023027"/>
    </source>
</evidence>
<evidence type="ECO:0000256" key="9">
    <source>
        <dbReference type="ARBA" id="ARBA00037922"/>
    </source>
</evidence>
<keyword evidence="17" id="KW-1185">Reference proteome</keyword>
<evidence type="ECO:0000256" key="8">
    <source>
        <dbReference type="ARBA" id="ARBA00023154"/>
    </source>
</evidence>
<proteinExistence type="inferred from homology"/>
<comment type="caution">
    <text evidence="13">Was originally thought to be a dihydrodipicolinate reductase (DHDPR), catalyzing the conversion of dihydrodipicolinate to tetrahydrodipicolinate. However, it was shown in E.coli that the substrate of the enzymatic reaction is not dihydrodipicolinate (DHDP) but in fact (2S,4S)-4-hydroxy-2,3,4,5-tetrahydrodipicolinic acid (HTPA), the product released by the DapA-catalyzed reaction.</text>
</comment>
<dbReference type="GO" id="GO:0016726">
    <property type="term" value="F:oxidoreductase activity, acting on CH or CH2 groups, NAD or NADP as acceptor"/>
    <property type="evidence" value="ECO:0007669"/>
    <property type="project" value="UniProtKB-UniRule"/>
</dbReference>
<keyword evidence="6 13" id="KW-0560">Oxidoreductase</keyword>
<dbReference type="RefSeq" id="WP_191250153.1">
    <property type="nucleotide sequence ID" value="NZ_BNCI01000001.1"/>
</dbReference>
<reference evidence="16" key="2">
    <citation type="submission" date="2020-09" db="EMBL/GenBank/DDBJ databases">
        <authorList>
            <person name="Sun Q."/>
            <person name="Kim S."/>
        </authorList>
    </citation>
    <scope>NUCLEOTIDE SEQUENCE</scope>
    <source>
        <strain evidence="16">KCTC 42590</strain>
    </source>
</reference>
<feature type="binding site" evidence="13">
    <location>
        <position position="152"/>
    </location>
    <ligand>
        <name>(S)-2,3,4,5-tetrahydrodipicolinate</name>
        <dbReference type="ChEBI" id="CHEBI:16845"/>
    </ligand>
</feature>
<dbReference type="SUPFAM" id="SSF55347">
    <property type="entry name" value="Glyceraldehyde-3-phosphate dehydrogenase-like, C-terminal domain"/>
    <property type="match status" value="1"/>
</dbReference>
<comment type="caution">
    <text evidence="16">The sequence shown here is derived from an EMBL/GenBank/DDBJ whole genome shotgun (WGS) entry which is preliminary data.</text>
</comment>
<dbReference type="InterPro" id="IPR036291">
    <property type="entry name" value="NAD(P)-bd_dom_sf"/>
</dbReference>
<dbReference type="InterPro" id="IPR022663">
    <property type="entry name" value="DapB_C"/>
</dbReference>
<evidence type="ECO:0000256" key="13">
    <source>
        <dbReference type="HAMAP-Rule" id="MF_00102"/>
    </source>
</evidence>